<dbReference type="AlphaFoldDB" id="A0A2S5R834"/>
<reference evidence="2 3" key="1">
    <citation type="submission" date="2017-11" db="EMBL/GenBank/DDBJ databases">
        <title>Comparative genomic analysis of Holospora spp., intranuclear symbionts of paramecia.</title>
        <authorList>
            <person name="Garushyants S.K."/>
            <person name="Beliavskaya A."/>
            <person name="Malko D.B."/>
            <person name="Logacheva M.D."/>
            <person name="Rautian M.S."/>
            <person name="Gelfand M.S."/>
        </authorList>
    </citation>
    <scope>NUCLEOTIDE SEQUENCE [LARGE SCALE GENOMIC DNA]</scope>
    <source>
        <strain evidence="3">02AZ16</strain>
    </source>
</reference>
<gene>
    <name evidence="2" type="ORF">HCUR_01039</name>
</gene>
<evidence type="ECO:0000313" key="2">
    <source>
        <dbReference type="EMBL" id="PPE03499.1"/>
    </source>
</evidence>
<protein>
    <submittedName>
        <fullName evidence="2">Uncharacterized protein</fullName>
    </submittedName>
</protein>
<dbReference type="Proteomes" id="UP000239425">
    <property type="component" value="Unassembled WGS sequence"/>
</dbReference>
<sequence length="69" mass="8190">MFAFLLNLILGAITFSFSDRTHLLLTLLLLTITIFLLSFDHYLYSIPLFFKARLYFFHFITMIRICIHG</sequence>
<evidence type="ECO:0000256" key="1">
    <source>
        <dbReference type="SAM" id="Phobius"/>
    </source>
</evidence>
<keyword evidence="1" id="KW-1133">Transmembrane helix</keyword>
<evidence type="ECO:0000313" key="3">
    <source>
        <dbReference type="Proteomes" id="UP000239425"/>
    </source>
</evidence>
<feature type="transmembrane region" description="Helical" evidence="1">
    <location>
        <begin position="28"/>
        <end position="50"/>
    </location>
</feature>
<keyword evidence="1" id="KW-0472">Membrane</keyword>
<dbReference type="EMBL" id="PHHC01000096">
    <property type="protein sequence ID" value="PPE03499.1"/>
    <property type="molecule type" value="Genomic_DNA"/>
</dbReference>
<keyword evidence="3" id="KW-1185">Reference proteome</keyword>
<name>A0A2S5R834_9PROT</name>
<proteinExistence type="predicted"/>
<keyword evidence="1" id="KW-0812">Transmembrane</keyword>
<organism evidence="2 3">
    <name type="scientific">Holospora curviuscula</name>
    <dbReference type="NCBI Taxonomy" id="1082868"/>
    <lineage>
        <taxon>Bacteria</taxon>
        <taxon>Pseudomonadati</taxon>
        <taxon>Pseudomonadota</taxon>
        <taxon>Alphaproteobacteria</taxon>
        <taxon>Holosporales</taxon>
        <taxon>Holosporaceae</taxon>
        <taxon>Holospora</taxon>
    </lineage>
</organism>
<accession>A0A2S5R834</accession>
<comment type="caution">
    <text evidence="2">The sequence shown here is derived from an EMBL/GenBank/DDBJ whole genome shotgun (WGS) entry which is preliminary data.</text>
</comment>